<reference evidence="2 3" key="1">
    <citation type="submission" date="2020-03" db="EMBL/GenBank/DDBJ databases">
        <title>Roseomonas selenitidurans sp. nov. isolated from soil.</title>
        <authorList>
            <person name="Liu H."/>
        </authorList>
    </citation>
    <scope>NUCLEOTIDE SEQUENCE [LARGE SCALE GENOMIC DNA]</scope>
    <source>
        <strain evidence="2 3">JCM 15073</strain>
    </source>
</reference>
<evidence type="ECO:0000313" key="2">
    <source>
        <dbReference type="EMBL" id="NKE45320.1"/>
    </source>
</evidence>
<dbReference type="Gene3D" id="2.40.128.290">
    <property type="entry name" value="Uncharacterised protein Atu4866, PF11512"/>
    <property type="match status" value="1"/>
</dbReference>
<keyword evidence="1" id="KW-0732">Signal</keyword>
<feature type="signal peptide" evidence="1">
    <location>
        <begin position="1"/>
        <end position="20"/>
    </location>
</feature>
<dbReference type="InterPro" id="IPR020955">
    <property type="entry name" value="Uncharacterised_Atu4866"/>
</dbReference>
<dbReference type="Pfam" id="PF11512">
    <property type="entry name" value="Atu4866"/>
    <property type="match status" value="1"/>
</dbReference>
<protein>
    <recommendedName>
        <fullName evidence="4">Ligand-binding protein with streptavidin-like fold</fullName>
    </recommendedName>
</protein>
<evidence type="ECO:0008006" key="4">
    <source>
        <dbReference type="Google" id="ProtNLM"/>
    </source>
</evidence>
<dbReference type="Proteomes" id="UP000765160">
    <property type="component" value="Unassembled WGS sequence"/>
</dbReference>
<name>A0ABX1EZ30_9PROT</name>
<dbReference type="InterPro" id="IPR038646">
    <property type="entry name" value="Atu4866-like_sf"/>
</dbReference>
<evidence type="ECO:0000256" key="1">
    <source>
        <dbReference type="SAM" id="SignalP"/>
    </source>
</evidence>
<dbReference type="RefSeq" id="WP_168049770.1">
    <property type="nucleotide sequence ID" value="NZ_JAATJR010000003.1"/>
</dbReference>
<sequence>MRRAFAILLTGTLLGQSAEAGEPAMQTNHPYAGMWVTEDGRVRHELLPGGRYVEARGRRERAYEGRYEVTRTHIEYWDDTGFTADGDFVDLNTLHHGGMVLRRRQGAGEN</sequence>
<keyword evidence="3" id="KW-1185">Reference proteome</keyword>
<organism evidence="2 3">
    <name type="scientific">Falsiroseomonas frigidaquae</name>
    <dbReference type="NCBI Taxonomy" id="487318"/>
    <lineage>
        <taxon>Bacteria</taxon>
        <taxon>Pseudomonadati</taxon>
        <taxon>Pseudomonadota</taxon>
        <taxon>Alphaproteobacteria</taxon>
        <taxon>Acetobacterales</taxon>
        <taxon>Roseomonadaceae</taxon>
        <taxon>Falsiroseomonas</taxon>
    </lineage>
</organism>
<evidence type="ECO:0000313" key="3">
    <source>
        <dbReference type="Proteomes" id="UP000765160"/>
    </source>
</evidence>
<comment type="caution">
    <text evidence="2">The sequence shown here is derived from an EMBL/GenBank/DDBJ whole genome shotgun (WGS) entry which is preliminary data.</text>
</comment>
<accession>A0ABX1EZ30</accession>
<gene>
    <name evidence="2" type="ORF">HB662_11080</name>
</gene>
<proteinExistence type="predicted"/>
<dbReference type="EMBL" id="JAAVTX010000003">
    <property type="protein sequence ID" value="NKE45320.1"/>
    <property type="molecule type" value="Genomic_DNA"/>
</dbReference>
<feature type="chain" id="PRO_5046246426" description="Ligand-binding protein with streptavidin-like fold" evidence="1">
    <location>
        <begin position="21"/>
        <end position="110"/>
    </location>
</feature>